<evidence type="ECO:0000313" key="1">
    <source>
        <dbReference type="EMBL" id="MCI48006.1"/>
    </source>
</evidence>
<keyword evidence="2" id="KW-1185">Reference proteome</keyword>
<feature type="non-terminal residue" evidence="1">
    <location>
        <position position="31"/>
    </location>
</feature>
<proteinExistence type="predicted"/>
<organism evidence="1 2">
    <name type="scientific">Trifolium medium</name>
    <dbReference type="NCBI Taxonomy" id="97028"/>
    <lineage>
        <taxon>Eukaryota</taxon>
        <taxon>Viridiplantae</taxon>
        <taxon>Streptophyta</taxon>
        <taxon>Embryophyta</taxon>
        <taxon>Tracheophyta</taxon>
        <taxon>Spermatophyta</taxon>
        <taxon>Magnoliopsida</taxon>
        <taxon>eudicotyledons</taxon>
        <taxon>Gunneridae</taxon>
        <taxon>Pentapetalae</taxon>
        <taxon>rosids</taxon>
        <taxon>fabids</taxon>
        <taxon>Fabales</taxon>
        <taxon>Fabaceae</taxon>
        <taxon>Papilionoideae</taxon>
        <taxon>50 kb inversion clade</taxon>
        <taxon>NPAAA clade</taxon>
        <taxon>Hologalegina</taxon>
        <taxon>IRL clade</taxon>
        <taxon>Trifolieae</taxon>
        <taxon>Trifolium</taxon>
    </lineage>
</organism>
<sequence>MDTRRVAPHSCARCAMTRTHMIMGLTSHLHK</sequence>
<evidence type="ECO:0000313" key="2">
    <source>
        <dbReference type="Proteomes" id="UP000265520"/>
    </source>
</evidence>
<accession>A0A392SJF7</accession>
<dbReference type="Proteomes" id="UP000265520">
    <property type="component" value="Unassembled WGS sequence"/>
</dbReference>
<name>A0A392SJF7_9FABA</name>
<dbReference type="EMBL" id="LXQA010380229">
    <property type="protein sequence ID" value="MCI48006.1"/>
    <property type="molecule type" value="Genomic_DNA"/>
</dbReference>
<dbReference type="AlphaFoldDB" id="A0A392SJF7"/>
<reference evidence="1 2" key="1">
    <citation type="journal article" date="2018" name="Front. Plant Sci.">
        <title>Red Clover (Trifolium pratense) and Zigzag Clover (T. medium) - A Picture of Genomic Similarities and Differences.</title>
        <authorList>
            <person name="Dluhosova J."/>
            <person name="Istvanek J."/>
            <person name="Nedelnik J."/>
            <person name="Repkova J."/>
        </authorList>
    </citation>
    <scope>NUCLEOTIDE SEQUENCE [LARGE SCALE GENOMIC DNA]</scope>
    <source>
        <strain evidence="2">cv. 10/8</strain>
        <tissue evidence="1">Leaf</tissue>
    </source>
</reference>
<protein>
    <submittedName>
        <fullName evidence="1">Uncharacterized protein</fullName>
    </submittedName>
</protein>
<comment type="caution">
    <text evidence="1">The sequence shown here is derived from an EMBL/GenBank/DDBJ whole genome shotgun (WGS) entry which is preliminary data.</text>
</comment>